<dbReference type="KEGG" id="osu:NT6N_27200"/>
<organism evidence="2">
    <name type="scientific">Oceaniferula spumae</name>
    <dbReference type="NCBI Taxonomy" id="2979115"/>
    <lineage>
        <taxon>Bacteria</taxon>
        <taxon>Pseudomonadati</taxon>
        <taxon>Verrucomicrobiota</taxon>
        <taxon>Verrucomicrobiia</taxon>
        <taxon>Verrucomicrobiales</taxon>
        <taxon>Verrucomicrobiaceae</taxon>
        <taxon>Oceaniferula</taxon>
    </lineage>
</organism>
<proteinExistence type="predicted"/>
<evidence type="ECO:0000313" key="2">
    <source>
        <dbReference type="EMBL" id="BDS07680.1"/>
    </source>
</evidence>
<dbReference type="EMBL" id="AP026866">
    <property type="protein sequence ID" value="BDS07680.1"/>
    <property type="molecule type" value="Genomic_DNA"/>
</dbReference>
<sequence>MNSSRYLLARIALAFGIRRKNKRLAEAADELHLLRQAEEILGEDVWEQTEAVEDISVEYWSLRKLQMQVKKLEESIGEADSVLDASHEERNTILNHTTEVCQTLEAQRDELVGESEVLIAKRDEIVGRAQLVKRKFEASKTKISVLSDQDEADLSDDHKEVIAEEKSKLTEYKSTFSKLKKEREAIGEEIAALDEKISAMENELEEDRKRLREEASSAYQNIGKANRDKSKLRAEVSVIEAQMKNHFSEIGRYVSTHAGTEPTCTKICKEHSHLIAQMQSLRSSIALNHKLAAMGDA</sequence>
<keyword evidence="1" id="KW-0175">Coiled coil</keyword>
<feature type="coiled-coil region" evidence="1">
    <location>
        <begin position="162"/>
        <end position="242"/>
    </location>
</feature>
<name>A0AAT9FNV2_9BACT</name>
<accession>A0AAT9FNV2</accession>
<gene>
    <name evidence="2" type="ORF">NT6N_27200</name>
</gene>
<reference evidence="2" key="1">
    <citation type="submission" date="2024-07" db="EMBL/GenBank/DDBJ databases">
        <title>Complete genome sequence of Verrucomicrobiaceae bacterium NT6N.</title>
        <authorList>
            <person name="Huang C."/>
            <person name="Takami H."/>
            <person name="Hamasaki K."/>
        </authorList>
    </citation>
    <scope>NUCLEOTIDE SEQUENCE</scope>
    <source>
        <strain evidence="2">NT6N</strain>
    </source>
</reference>
<evidence type="ECO:0008006" key="3">
    <source>
        <dbReference type="Google" id="ProtNLM"/>
    </source>
</evidence>
<dbReference type="AlphaFoldDB" id="A0AAT9FNV2"/>
<evidence type="ECO:0000256" key="1">
    <source>
        <dbReference type="SAM" id="Coils"/>
    </source>
</evidence>
<protein>
    <recommendedName>
        <fullName evidence="3">Myosin tail domain-containing protein</fullName>
    </recommendedName>
</protein>